<dbReference type="Proteomes" id="UP000002748">
    <property type="component" value="Unassembled WGS sequence"/>
</dbReference>
<dbReference type="PANTHER" id="PTHR10845:SF192">
    <property type="entry name" value="DOUBLE HIT, ISOFORM B"/>
    <property type="match status" value="1"/>
</dbReference>
<evidence type="ECO:0000313" key="3">
    <source>
        <dbReference type="EMBL" id="EJT50008.1"/>
    </source>
</evidence>
<dbReference type="InterPro" id="IPR044926">
    <property type="entry name" value="RGS_subdomain_2"/>
</dbReference>
<dbReference type="AlphaFoldDB" id="J5R073"/>
<evidence type="ECO:0000313" key="4">
    <source>
        <dbReference type="Proteomes" id="UP000002748"/>
    </source>
</evidence>
<protein>
    <submittedName>
        <fullName evidence="3">Crg1</fullName>
    </submittedName>
</protein>
<proteinExistence type="predicted"/>
<dbReference type="GeneID" id="25984363"/>
<gene>
    <name evidence="3" type="ORF">A1Q1_00849</name>
</gene>
<evidence type="ECO:0000259" key="2">
    <source>
        <dbReference type="PROSITE" id="PS50132"/>
    </source>
</evidence>
<feature type="region of interest" description="Disordered" evidence="1">
    <location>
        <begin position="279"/>
        <end position="305"/>
    </location>
</feature>
<dbReference type="Gene3D" id="1.10.167.10">
    <property type="entry name" value="Regulator of G-protein Signalling 4, domain 2"/>
    <property type="match status" value="1"/>
</dbReference>
<dbReference type="KEGG" id="tasa:A1Q1_00849"/>
<dbReference type="SUPFAM" id="SSF46785">
    <property type="entry name" value="Winged helix' DNA-binding domain"/>
    <property type="match status" value="1"/>
</dbReference>
<dbReference type="EMBL" id="ALBS01000139">
    <property type="protein sequence ID" value="EJT50008.1"/>
    <property type="molecule type" value="Genomic_DNA"/>
</dbReference>
<name>J5R073_TRIAS</name>
<dbReference type="VEuPathDB" id="FungiDB:A1Q1_00849"/>
<dbReference type="SMART" id="SM00315">
    <property type="entry name" value="RGS"/>
    <property type="match status" value="1"/>
</dbReference>
<dbReference type="HOGENOM" id="CLU_013365_1_1_1"/>
<dbReference type="PROSITE" id="PS50132">
    <property type="entry name" value="RGS"/>
    <property type="match status" value="1"/>
</dbReference>
<dbReference type="InterPro" id="IPR036390">
    <property type="entry name" value="WH_DNA-bd_sf"/>
</dbReference>
<dbReference type="SUPFAM" id="SSF48097">
    <property type="entry name" value="Regulator of G-protein signaling, RGS"/>
    <property type="match status" value="1"/>
</dbReference>
<dbReference type="InterPro" id="IPR036305">
    <property type="entry name" value="RGS_sf"/>
</dbReference>
<reference evidence="3 4" key="1">
    <citation type="journal article" date="2012" name="Eukaryot. Cell">
        <title>Draft genome sequence of CBS 2479, the standard type strain of Trichosporon asahii.</title>
        <authorList>
            <person name="Yang R.Y."/>
            <person name="Li H.T."/>
            <person name="Zhu H."/>
            <person name="Zhou G.P."/>
            <person name="Wang M."/>
            <person name="Wang L."/>
        </authorList>
    </citation>
    <scope>NUCLEOTIDE SEQUENCE [LARGE SCALE GENOMIC DNA]</scope>
    <source>
        <strain evidence="4">ATCC 90039 / CBS 2479 / JCM 2466 / KCTC 7840 / NCYC 2677 / UAMH 7654</strain>
    </source>
</reference>
<feature type="compositionally biased region" description="Low complexity" evidence="1">
    <location>
        <begin position="186"/>
        <end position="199"/>
    </location>
</feature>
<feature type="compositionally biased region" description="Low complexity" evidence="1">
    <location>
        <begin position="279"/>
        <end position="303"/>
    </location>
</feature>
<dbReference type="Pfam" id="PF00615">
    <property type="entry name" value="RGS"/>
    <property type="match status" value="1"/>
</dbReference>
<sequence>MKLLHLERRQQDDEILVTKNIFEVLFKRFVGKSPNITRLSDEVLYEQYFYRSHNKGAPPQDAPDRTLGIVVRVKDREFQFNAMMAIDWLLDFTTVIGIEEASEVLAHFVRYGFIQLVNDRTRARDHSVVVTVRDGGAGGGAGALMVEGEYRASEKATYCITKLGQEVARWNQPPTGSKVPSQVTLSAASSPDPSSGPASKPLNMAEFLAEKPVSAPPEPKQINMSKDSHTARLKQILQEPALRSLFREYLRSNFCEENLSFWLDVEDFKRRFNKSSSAAAAASNSPQPGSPQPAAGAQQPPHGAMEKHENDLILLTFVIYNTYLIPAAPSELNLDHQIRAELINYMNEILHSNPGGATQTGADGHSVPAKLHAKELQNLVYLYERIQYHIFKLMAMDSVPKFIKTERFLNLVKNLNQLEFAEYDAAGGKDAPDDEKSRTYLTVSGAANQQAQQQQQHSLQHP</sequence>
<dbReference type="OrthoDB" id="196547at2759"/>
<dbReference type="PANTHER" id="PTHR10845">
    <property type="entry name" value="REGULATOR OF G PROTEIN SIGNALING"/>
    <property type="match status" value="1"/>
</dbReference>
<evidence type="ECO:0000256" key="1">
    <source>
        <dbReference type="SAM" id="MobiDB-lite"/>
    </source>
</evidence>
<dbReference type="RefSeq" id="XP_014181224.1">
    <property type="nucleotide sequence ID" value="XM_014325749.1"/>
</dbReference>
<feature type="compositionally biased region" description="Polar residues" evidence="1">
    <location>
        <begin position="172"/>
        <end position="185"/>
    </location>
</feature>
<accession>J5R073</accession>
<dbReference type="InterPro" id="IPR016137">
    <property type="entry name" value="RGS"/>
</dbReference>
<organism evidence="3 4">
    <name type="scientific">Trichosporon asahii var. asahii (strain ATCC 90039 / CBS 2479 / JCM 2466 / KCTC 7840 / NBRC 103889/ NCYC 2677 / UAMH 7654)</name>
    <name type="common">Yeast</name>
    <dbReference type="NCBI Taxonomy" id="1186058"/>
    <lineage>
        <taxon>Eukaryota</taxon>
        <taxon>Fungi</taxon>
        <taxon>Dikarya</taxon>
        <taxon>Basidiomycota</taxon>
        <taxon>Agaricomycotina</taxon>
        <taxon>Tremellomycetes</taxon>
        <taxon>Trichosporonales</taxon>
        <taxon>Trichosporonaceae</taxon>
        <taxon>Trichosporon</taxon>
    </lineage>
</organism>
<feature type="domain" description="RGS" evidence="2">
    <location>
        <begin position="232"/>
        <end position="412"/>
    </location>
</feature>
<comment type="caution">
    <text evidence="3">The sequence shown here is derived from an EMBL/GenBank/DDBJ whole genome shotgun (WGS) entry which is preliminary data.</text>
</comment>
<feature type="region of interest" description="Disordered" evidence="1">
    <location>
        <begin position="170"/>
        <end position="201"/>
    </location>
</feature>